<dbReference type="GO" id="GO:0008061">
    <property type="term" value="F:chitin binding"/>
    <property type="evidence" value="ECO:0007669"/>
    <property type="project" value="UniProtKB-UniRule"/>
</dbReference>
<keyword evidence="6" id="KW-0146">Chitin degradation</keyword>
<evidence type="ECO:0000256" key="5">
    <source>
        <dbReference type="ARBA" id="ARBA00022801"/>
    </source>
</evidence>
<dbReference type="GO" id="GO:0006032">
    <property type="term" value="P:chitin catabolic process"/>
    <property type="evidence" value="ECO:0007669"/>
    <property type="project" value="UniProtKB-KW"/>
</dbReference>
<dbReference type="OMA" id="PWTHLYY"/>
<dbReference type="PANTHER" id="PTHR11177">
    <property type="entry name" value="CHITINASE"/>
    <property type="match status" value="1"/>
</dbReference>
<evidence type="ECO:0000256" key="7">
    <source>
        <dbReference type="ARBA" id="ARBA00023026"/>
    </source>
</evidence>
<evidence type="ECO:0000256" key="13">
    <source>
        <dbReference type="SAM" id="MobiDB-lite"/>
    </source>
</evidence>
<dbReference type="InterPro" id="IPR011583">
    <property type="entry name" value="Chitinase_II/V-like_cat"/>
</dbReference>
<dbReference type="Gene3D" id="3.30.60.10">
    <property type="entry name" value="Endochitinase-like"/>
    <property type="match status" value="1"/>
</dbReference>
<keyword evidence="10" id="KW-0624">Polysaccharide degradation</keyword>
<dbReference type="PROSITE" id="PS51910">
    <property type="entry name" value="GH18_2"/>
    <property type="match status" value="1"/>
</dbReference>
<dbReference type="HOGENOM" id="CLU_008176_0_0_1"/>
<evidence type="ECO:0000256" key="10">
    <source>
        <dbReference type="ARBA" id="ARBA00023326"/>
    </source>
</evidence>
<dbReference type="InterPro" id="IPR018371">
    <property type="entry name" value="Chitin-binding_1_CS"/>
</dbReference>
<keyword evidence="4 11" id="KW-0147">Chitin-binding</keyword>
<comment type="catalytic activity">
    <reaction evidence="1">
        <text>Random endo-hydrolysis of N-acetyl-beta-D-glucosaminide (1-&gt;4)-beta-linkages in chitin and chitodextrins.</text>
        <dbReference type="EC" id="3.2.1.14"/>
    </reaction>
</comment>
<reference evidence="17 18" key="1">
    <citation type="journal article" date="2008" name="PLoS Genet.">
        <title>Genomic islands in the pathogenic filamentous fungus Aspergillus fumigatus.</title>
        <authorList>
            <person name="Fedorova N.D."/>
            <person name="Khaldi N."/>
            <person name="Joardar V.S."/>
            <person name="Maiti R."/>
            <person name="Amedeo P."/>
            <person name="Anderson M.J."/>
            <person name="Crabtree J."/>
            <person name="Silva J.C."/>
            <person name="Badger J.H."/>
            <person name="Albarraq A."/>
            <person name="Angiuoli S."/>
            <person name="Bussey H."/>
            <person name="Bowyer P."/>
            <person name="Cotty P.J."/>
            <person name="Dyer P.S."/>
            <person name="Egan A."/>
            <person name="Galens K."/>
            <person name="Fraser-Liggett C.M."/>
            <person name="Haas B.J."/>
            <person name="Inman J.M."/>
            <person name="Kent R."/>
            <person name="Lemieux S."/>
            <person name="Malavazi I."/>
            <person name="Orvis J."/>
            <person name="Roemer T."/>
            <person name="Ronning C.M."/>
            <person name="Sundaram J.P."/>
            <person name="Sutton G."/>
            <person name="Turner G."/>
            <person name="Venter J.C."/>
            <person name="White O.R."/>
            <person name="Whitty B.R."/>
            <person name="Youngman P."/>
            <person name="Wolfe K.H."/>
            <person name="Goldman G.H."/>
            <person name="Wortman J.R."/>
            <person name="Jiang B."/>
            <person name="Denning D.W."/>
            <person name="Nierman W.C."/>
        </authorList>
    </citation>
    <scope>NUCLEOTIDE SEQUENCE [LARGE SCALE GENOMIC DNA]</scope>
    <source>
        <strain evidence="18">ATCC 1007 / CBS 513.65 / DSM 816 / NCTC 3887 / NRRL 1</strain>
    </source>
</reference>
<evidence type="ECO:0000256" key="14">
    <source>
        <dbReference type="SAM" id="SignalP"/>
    </source>
</evidence>
<organism evidence="17 18">
    <name type="scientific">Aspergillus clavatus (strain ATCC 1007 / CBS 513.65 / DSM 816 / NCTC 3887 / NRRL 1 / QM 1276 / 107)</name>
    <dbReference type="NCBI Taxonomy" id="344612"/>
    <lineage>
        <taxon>Eukaryota</taxon>
        <taxon>Fungi</taxon>
        <taxon>Dikarya</taxon>
        <taxon>Ascomycota</taxon>
        <taxon>Pezizomycotina</taxon>
        <taxon>Eurotiomycetes</taxon>
        <taxon>Eurotiomycetidae</taxon>
        <taxon>Eurotiales</taxon>
        <taxon>Aspergillaceae</taxon>
        <taxon>Aspergillus</taxon>
        <taxon>Aspergillus subgen. Fumigati</taxon>
    </lineage>
</organism>
<comment type="similarity">
    <text evidence="2">Belongs to the glycosyl hydrolase 18 family. Chitinase class V subfamily.</text>
</comment>
<dbReference type="InterPro" id="IPR017853">
    <property type="entry name" value="GH"/>
</dbReference>
<evidence type="ECO:0000259" key="16">
    <source>
        <dbReference type="PROSITE" id="PS51910"/>
    </source>
</evidence>
<dbReference type="GO" id="GO:0008843">
    <property type="term" value="F:endochitinase activity"/>
    <property type="evidence" value="ECO:0007669"/>
    <property type="project" value="UniProtKB-EC"/>
</dbReference>
<dbReference type="Proteomes" id="UP000006701">
    <property type="component" value="Unassembled WGS sequence"/>
</dbReference>
<evidence type="ECO:0000259" key="15">
    <source>
        <dbReference type="PROSITE" id="PS50941"/>
    </source>
</evidence>
<accession>A1C6S5</accession>
<dbReference type="Pfam" id="PF00704">
    <property type="entry name" value="Glyco_hydro_18"/>
    <property type="match status" value="1"/>
</dbReference>
<dbReference type="PROSITE" id="PS00026">
    <property type="entry name" value="CHIT_BIND_I_1"/>
    <property type="match status" value="1"/>
</dbReference>
<evidence type="ECO:0000256" key="3">
    <source>
        <dbReference type="ARBA" id="ARBA00012729"/>
    </source>
</evidence>
<dbReference type="InterPro" id="IPR001002">
    <property type="entry name" value="Chitin-bd_1"/>
</dbReference>
<dbReference type="AlphaFoldDB" id="A1C6S5"/>
<dbReference type="eggNOG" id="KOG2806">
    <property type="taxonomic scope" value="Eukaryota"/>
</dbReference>
<dbReference type="PROSITE" id="PS50941">
    <property type="entry name" value="CHIT_BIND_I_2"/>
    <property type="match status" value="1"/>
</dbReference>
<keyword evidence="14" id="KW-0732">Signal</keyword>
<dbReference type="InterPro" id="IPR036861">
    <property type="entry name" value="Endochitinase-like_sf"/>
</dbReference>
<evidence type="ECO:0000256" key="9">
    <source>
        <dbReference type="ARBA" id="ARBA00023295"/>
    </source>
</evidence>
<dbReference type="InterPro" id="IPR050314">
    <property type="entry name" value="Glycosyl_Hydrlase_18"/>
</dbReference>
<comment type="caution">
    <text evidence="11">Lacks conserved residue(s) required for the propagation of feature annotation.</text>
</comment>
<dbReference type="Gene3D" id="3.20.20.80">
    <property type="entry name" value="Glycosidases"/>
    <property type="match status" value="1"/>
</dbReference>
<keyword evidence="8" id="KW-0119">Carbohydrate metabolism</keyword>
<dbReference type="GO" id="GO:0000272">
    <property type="term" value="P:polysaccharide catabolic process"/>
    <property type="evidence" value="ECO:0007669"/>
    <property type="project" value="UniProtKB-KW"/>
</dbReference>
<feature type="disulfide bond" evidence="11">
    <location>
        <begin position="79"/>
        <end position="91"/>
    </location>
</feature>
<dbReference type="PANTHER" id="PTHR11177:SF402">
    <property type="entry name" value="CHITINASE"/>
    <property type="match status" value="1"/>
</dbReference>
<evidence type="ECO:0000256" key="2">
    <source>
        <dbReference type="ARBA" id="ARBA00008682"/>
    </source>
</evidence>
<dbReference type="RefSeq" id="XP_001275522.1">
    <property type="nucleotide sequence ID" value="XM_001275521.1"/>
</dbReference>
<feature type="region of interest" description="Disordered" evidence="13">
    <location>
        <begin position="918"/>
        <end position="940"/>
    </location>
</feature>
<feature type="signal peptide" evidence="14">
    <location>
        <begin position="1"/>
        <end position="24"/>
    </location>
</feature>
<dbReference type="InterPro" id="IPR001579">
    <property type="entry name" value="Glyco_hydro_18_chit_AS"/>
</dbReference>
<dbReference type="VEuPathDB" id="FungiDB:ACLA_071290"/>
<gene>
    <name evidence="17" type="ORF">ACLA_071290</name>
</gene>
<feature type="disulfide bond" evidence="11">
    <location>
        <begin position="102"/>
        <end position="106"/>
    </location>
</feature>
<evidence type="ECO:0000256" key="12">
    <source>
        <dbReference type="RuleBase" id="RU000489"/>
    </source>
</evidence>
<feature type="domain" description="Chitin-binding type-1" evidence="15">
    <location>
        <begin position="65"/>
        <end position="108"/>
    </location>
</feature>
<dbReference type="InterPro" id="IPR029070">
    <property type="entry name" value="Chitinase_insertion_sf"/>
</dbReference>
<evidence type="ECO:0000313" key="18">
    <source>
        <dbReference type="Proteomes" id="UP000006701"/>
    </source>
</evidence>
<name>A1C6S5_ASPCL</name>
<feature type="chain" id="PRO_5002633173" description="chitinase" evidence="14">
    <location>
        <begin position="25"/>
        <end position="1084"/>
    </location>
</feature>
<keyword evidence="5 12" id="KW-0378">Hydrolase</keyword>
<evidence type="ECO:0000256" key="4">
    <source>
        <dbReference type="ARBA" id="ARBA00022669"/>
    </source>
</evidence>
<dbReference type="STRING" id="344612.A1C6S5"/>
<keyword evidence="9 12" id="KW-0326">Glycosidase</keyword>
<sequence>MRHSFISRCAFISCLLGSSFHAHAQSGTCSNTQPCTSGCCSNSGHCGFGPDFCGSDACVSTCDAVAECGEYAAVNGTRCPLNVCCSPYGFCGTTELFCGTGCQSGCEAVNKPSCSGTSSDAIYMGYYEGWNPTQRMCDILLPQDINVTPWTHLYYAFAGIDSTDSTITTTNPNDEEYWRQFTALKQKKPSLKTYISVGGWDLGGKVFSDMVKFPGTRQSFITSAIAMMKQYGFDGIDIDWEYPAAEDRGGVEGDTANLVKFLAEMRDAIGNDFGLTATLPSSYWYMKGFDIVSMAKYVDYFNFMAYDIHGTWDGTTSNSSSPDVNPHTNLTEISAGLDLLWRNSIDPSKVLLGLGFYGRSFTLADPSCNTPGCPFYTKNNSTGGGVAGECTVTSGILSDYEINRILEQYNVNVEYDATAGVNWMTWNSNQWVSYDNARTLRQKADFANGKCLAGLFSWAVDLGGPGTLTNPNDLTASDFSMAGASTDGGDDGSGIVYVGQDIFGPSPTVSAIAPVSLIFPPFVLPTPTVITPDPYPTSLEVAWPTVLPVVTSGTTTYTTTITRTIVNTTLEVSPITTTALHFWGWNLTNGVNSTSGPLIISLDIPDTTIEIGPVPGVTRTPTPRVVKIPPWPWVTTTGGIEPTVHFIQGNPPSPTCTANCGHKCYSFCDGPCLVDCGSDSGSSSGFLDPEDSDPPSVGKCVGPDCKNGKCTGTLCVQKGCTGDDCESGICLGSHCTPTGCTGSDCDDGHCAGSHCQDHGCVGSECNSGSGTCWGLSCLSWGCIGLDCSGSSFTCSGPLCHVVSCSGPKCSEGICTGSGCQSEDGDCQSSEADVCTEWITSTLVTPASTYSTSTITSHCSTITACSAQATTSTSTVGSSGLVEGTVSDVYFSPTANSNLAASADAYWSTFWSQFEGASPTTISPTTTPPTTTSPTTTTTAPSTTNIPNSFMIFKYEVHTVYFDTSETYSYSWYGDYYSYMQDVTSDNVCTNSYKVIGPVDANAGDPFPASLRSFNLPAQYTGCTYSGSTDSVGSVSCGSNQFSCSKIDGYDGKTPTYDCGKTTADGGSTYIYHYYFEAIQCSITY</sequence>
<dbReference type="PROSITE" id="PS01095">
    <property type="entry name" value="GH18_1"/>
    <property type="match status" value="1"/>
</dbReference>
<evidence type="ECO:0000256" key="6">
    <source>
        <dbReference type="ARBA" id="ARBA00023024"/>
    </source>
</evidence>
<dbReference type="EMBL" id="DS027045">
    <property type="protein sequence ID" value="EAW14096.1"/>
    <property type="molecule type" value="Genomic_DNA"/>
</dbReference>
<dbReference type="CDD" id="cd00035">
    <property type="entry name" value="ChtBD1"/>
    <property type="match status" value="1"/>
</dbReference>
<dbReference type="GeneID" id="4707810"/>
<dbReference type="KEGG" id="act:ACLA_071290"/>
<keyword evidence="7" id="KW-0843">Virulence</keyword>
<proteinExistence type="inferred from homology"/>
<feature type="disulfide bond" evidence="11">
    <location>
        <begin position="84"/>
        <end position="98"/>
    </location>
</feature>
<dbReference type="InterPro" id="IPR001223">
    <property type="entry name" value="Glyco_hydro18_cat"/>
</dbReference>
<dbReference type="SUPFAM" id="SSF51445">
    <property type="entry name" value="(Trans)glycosidases"/>
    <property type="match status" value="1"/>
</dbReference>
<dbReference type="SMART" id="SM00270">
    <property type="entry name" value="ChtBD1"/>
    <property type="match status" value="2"/>
</dbReference>
<dbReference type="SUPFAM" id="SSF57016">
    <property type="entry name" value="Plant lectins/antimicrobial peptides"/>
    <property type="match status" value="1"/>
</dbReference>
<evidence type="ECO:0000256" key="11">
    <source>
        <dbReference type="PROSITE-ProRule" id="PRU00261"/>
    </source>
</evidence>
<dbReference type="SMART" id="SM00636">
    <property type="entry name" value="Glyco_18"/>
    <property type="match status" value="1"/>
</dbReference>
<dbReference type="OrthoDB" id="73875at2759"/>
<protein>
    <recommendedName>
        <fullName evidence="3">chitinase</fullName>
        <ecNumber evidence="3">3.2.1.14</ecNumber>
    </recommendedName>
</protein>
<keyword evidence="11" id="KW-1015">Disulfide bond</keyword>
<evidence type="ECO:0000256" key="8">
    <source>
        <dbReference type="ARBA" id="ARBA00023277"/>
    </source>
</evidence>
<evidence type="ECO:0000256" key="1">
    <source>
        <dbReference type="ARBA" id="ARBA00000822"/>
    </source>
</evidence>
<feature type="domain" description="GH18" evidence="16">
    <location>
        <begin position="121"/>
        <end position="485"/>
    </location>
</feature>
<dbReference type="Gene3D" id="3.10.50.10">
    <property type="match status" value="1"/>
</dbReference>
<dbReference type="Pfam" id="PF00187">
    <property type="entry name" value="Chitin_bind_1"/>
    <property type="match status" value="1"/>
</dbReference>
<evidence type="ECO:0000313" key="17">
    <source>
        <dbReference type="EMBL" id="EAW14096.1"/>
    </source>
</evidence>
<keyword evidence="18" id="KW-1185">Reference proteome</keyword>
<dbReference type="EC" id="3.2.1.14" evidence="3"/>
<dbReference type="SUPFAM" id="SSF54556">
    <property type="entry name" value="Chitinase insertion domain"/>
    <property type="match status" value="1"/>
</dbReference>